<evidence type="ECO:0000256" key="1">
    <source>
        <dbReference type="SAM" id="Coils"/>
    </source>
</evidence>
<accession>A0A8H4J3N3</accession>
<dbReference type="Proteomes" id="UP000572817">
    <property type="component" value="Unassembled WGS sequence"/>
</dbReference>
<evidence type="ECO:0000313" key="3">
    <source>
        <dbReference type="EMBL" id="KAF4311329.1"/>
    </source>
</evidence>
<proteinExistence type="predicted"/>
<sequence length="240" mass="25793">MARQTDYYALYTGKPTGQRRAPTTTVSNPPSDSTLGDVISFLNVIVTQNNRSALRNEELVEQVTRNEEEIRRLRSVLETSEETQAKIEERTGKMEKQIAALVESMRRNLSSQSQINATLGLAWFGISRVCATTGKQPPSLRIPPIVTIIASIIAAEPHPPARQAAKPPLSTDPTEIKKVMAIEHKPPPACTPKPRPAGRAGRPPGRTASRVVDNGIGSSTGGARLSSRPLDSGLGSSGTL</sequence>
<gene>
    <name evidence="3" type="ORF">GTA08_BOTSDO13119</name>
</gene>
<name>A0A8H4J3N3_9PEZI</name>
<feature type="compositionally biased region" description="Low complexity" evidence="2">
    <location>
        <begin position="197"/>
        <end position="206"/>
    </location>
</feature>
<organism evidence="3 4">
    <name type="scientific">Botryosphaeria dothidea</name>
    <dbReference type="NCBI Taxonomy" id="55169"/>
    <lineage>
        <taxon>Eukaryota</taxon>
        <taxon>Fungi</taxon>
        <taxon>Dikarya</taxon>
        <taxon>Ascomycota</taxon>
        <taxon>Pezizomycotina</taxon>
        <taxon>Dothideomycetes</taxon>
        <taxon>Dothideomycetes incertae sedis</taxon>
        <taxon>Botryosphaeriales</taxon>
        <taxon>Botryosphaeriaceae</taxon>
        <taxon>Botryosphaeria</taxon>
    </lineage>
</organism>
<feature type="coiled-coil region" evidence="1">
    <location>
        <begin position="56"/>
        <end position="90"/>
    </location>
</feature>
<evidence type="ECO:0000256" key="2">
    <source>
        <dbReference type="SAM" id="MobiDB-lite"/>
    </source>
</evidence>
<comment type="caution">
    <text evidence="3">The sequence shown here is derived from an EMBL/GenBank/DDBJ whole genome shotgun (WGS) entry which is preliminary data.</text>
</comment>
<dbReference type="EMBL" id="WWBZ02000010">
    <property type="protein sequence ID" value="KAF4311329.1"/>
    <property type="molecule type" value="Genomic_DNA"/>
</dbReference>
<dbReference type="OrthoDB" id="3957529at2759"/>
<protein>
    <submittedName>
        <fullName evidence="3">Uncharacterized protein</fullName>
    </submittedName>
</protein>
<keyword evidence="4" id="KW-1185">Reference proteome</keyword>
<keyword evidence="1" id="KW-0175">Coiled coil</keyword>
<dbReference type="AlphaFoldDB" id="A0A8H4J3N3"/>
<evidence type="ECO:0000313" key="4">
    <source>
        <dbReference type="Proteomes" id="UP000572817"/>
    </source>
</evidence>
<feature type="region of interest" description="Disordered" evidence="2">
    <location>
        <begin position="1"/>
        <end position="33"/>
    </location>
</feature>
<feature type="compositionally biased region" description="Polar residues" evidence="2">
    <location>
        <begin position="21"/>
        <end position="33"/>
    </location>
</feature>
<feature type="region of interest" description="Disordered" evidence="2">
    <location>
        <begin position="180"/>
        <end position="240"/>
    </location>
</feature>
<reference evidence="3" key="1">
    <citation type="submission" date="2020-04" db="EMBL/GenBank/DDBJ databases">
        <title>Genome Assembly and Annotation of Botryosphaeria dothidea sdau 11-99, a Latent Pathogen of Apple Fruit Ring Rot in China.</title>
        <authorList>
            <person name="Yu C."/>
            <person name="Diao Y."/>
            <person name="Lu Q."/>
            <person name="Zhao J."/>
            <person name="Cui S."/>
            <person name="Peng C."/>
            <person name="He B."/>
            <person name="Liu H."/>
        </authorList>
    </citation>
    <scope>NUCLEOTIDE SEQUENCE [LARGE SCALE GENOMIC DNA]</scope>
    <source>
        <strain evidence="3">Sdau11-99</strain>
    </source>
</reference>